<evidence type="ECO:0000313" key="2">
    <source>
        <dbReference type="Ensembl" id="ENSCCRP00010060802.1"/>
    </source>
</evidence>
<dbReference type="GO" id="GO:0005634">
    <property type="term" value="C:nucleus"/>
    <property type="evidence" value="ECO:0007669"/>
    <property type="project" value="TreeGrafter"/>
</dbReference>
<evidence type="ECO:0000313" key="3">
    <source>
        <dbReference type="Proteomes" id="UP000694427"/>
    </source>
</evidence>
<feature type="domain" description="Hermes trasposase DNA-binding" evidence="1">
    <location>
        <begin position="44"/>
        <end position="83"/>
    </location>
</feature>
<proteinExistence type="predicted"/>
<dbReference type="InterPro" id="IPR018473">
    <property type="entry name" value="Hermes_transposase_DNA-db"/>
</dbReference>
<dbReference type="InterPro" id="IPR012337">
    <property type="entry name" value="RNaseH-like_sf"/>
</dbReference>
<keyword evidence="3" id="KW-1185">Reference proteome</keyword>
<name>A0A8C1QS19_CYPCA</name>
<dbReference type="InterPro" id="IPR052717">
    <property type="entry name" value="Vacuolar_transposase_reg"/>
</dbReference>
<dbReference type="Proteomes" id="UP000694427">
    <property type="component" value="Unplaced"/>
</dbReference>
<sequence length="456" mass="51517">MSNMVHHKCAAKPQTSTNTLTSFVRQDPNTTGCKIKADGCCSLDMRPFDIVSGKGFHQVAQTLIDIGAKFGAVDAGAILPHRQTVCDRAKKQASIDKQKLSEAIQKALTRNGGIAVTTDMWTDEFKKRAYTVLTCHYISQWKLENCILAMVEFDPTLKKTSENLNEQITSVLTSYGIQTDKIVFVSDQGANIKAALRSYHWIPCSAHILNTVLRHTFSTKGDSESDGIEDIVDMIDYCKELVAYLKRTGAIASLKHTVNQECDVRWNSKVTMLESIQKQYQDIRELLKNRDQEHRLGGIHQDQLTHLIDFLTLFKLAISELEGEHYPTIHMVLLWFFKLKKHCEPKFGDPPYIKSLCSHASALLDEKMCPNATHKITTFLHPKFKSLKMLVEEDRREVIKQLRELLPEEGVRLSHDGEGSNPVTEPMPATEQGGLILCLYGVGNLFVIFFRTFSPF</sequence>
<dbReference type="Gene3D" id="1.10.10.1070">
    <property type="entry name" value="Zinc finger, BED domain-containing"/>
    <property type="match status" value="1"/>
</dbReference>
<dbReference type="AlphaFoldDB" id="A0A8C1QS19"/>
<reference evidence="2" key="2">
    <citation type="submission" date="2025-09" db="UniProtKB">
        <authorList>
            <consortium name="Ensembl"/>
        </authorList>
    </citation>
    <scope>IDENTIFICATION</scope>
</reference>
<dbReference type="Pfam" id="PF10683">
    <property type="entry name" value="DBD_Tnp_Hermes"/>
    <property type="match status" value="1"/>
</dbReference>
<dbReference type="SUPFAM" id="SSF140996">
    <property type="entry name" value="Hermes dimerisation domain"/>
    <property type="match status" value="1"/>
</dbReference>
<organism evidence="2 3">
    <name type="scientific">Cyprinus carpio</name>
    <name type="common">Common carp</name>
    <dbReference type="NCBI Taxonomy" id="7962"/>
    <lineage>
        <taxon>Eukaryota</taxon>
        <taxon>Metazoa</taxon>
        <taxon>Chordata</taxon>
        <taxon>Craniata</taxon>
        <taxon>Vertebrata</taxon>
        <taxon>Euteleostomi</taxon>
        <taxon>Actinopterygii</taxon>
        <taxon>Neopterygii</taxon>
        <taxon>Teleostei</taxon>
        <taxon>Ostariophysi</taxon>
        <taxon>Cypriniformes</taxon>
        <taxon>Cyprinidae</taxon>
        <taxon>Cyprininae</taxon>
        <taxon>Cyprinus</taxon>
    </lineage>
</organism>
<dbReference type="Ensembl" id="ENSCCRT00010066679.1">
    <property type="protein sequence ID" value="ENSCCRP00010060802.1"/>
    <property type="gene ID" value="ENSCCRG00010025800.1"/>
</dbReference>
<dbReference type="PANTHER" id="PTHR46169">
    <property type="entry name" value="DNA REPLICATION-RELATED ELEMENT FACTOR, ISOFORM A"/>
    <property type="match status" value="1"/>
</dbReference>
<dbReference type="PANTHER" id="PTHR46169:SF17">
    <property type="entry name" value="HAT C-TERMINAL DIMERISATION DOMAIN-CONTAINING PROTEIN"/>
    <property type="match status" value="1"/>
</dbReference>
<reference evidence="2" key="1">
    <citation type="submission" date="2025-08" db="UniProtKB">
        <authorList>
            <consortium name="Ensembl"/>
        </authorList>
    </citation>
    <scope>IDENTIFICATION</scope>
</reference>
<dbReference type="SUPFAM" id="SSF53098">
    <property type="entry name" value="Ribonuclease H-like"/>
    <property type="match status" value="1"/>
</dbReference>
<protein>
    <recommendedName>
        <fullName evidence="1">Hermes trasposase DNA-binding domain-containing protein</fullName>
    </recommendedName>
</protein>
<evidence type="ECO:0000259" key="1">
    <source>
        <dbReference type="Pfam" id="PF10683"/>
    </source>
</evidence>
<dbReference type="GO" id="GO:0006357">
    <property type="term" value="P:regulation of transcription by RNA polymerase II"/>
    <property type="evidence" value="ECO:0007669"/>
    <property type="project" value="TreeGrafter"/>
</dbReference>
<accession>A0A8C1QS19</accession>